<dbReference type="PANTHER" id="PTHR34614:SF2">
    <property type="entry name" value="TRANSPOSASE IS4-LIKE DOMAIN-CONTAINING PROTEIN"/>
    <property type="match status" value="1"/>
</dbReference>
<comment type="caution">
    <text evidence="2">The sequence shown here is derived from an EMBL/GenBank/DDBJ whole genome shotgun (WGS) entry which is preliminary data.</text>
</comment>
<dbReference type="Proteomes" id="UP000179241">
    <property type="component" value="Unassembled WGS sequence"/>
</dbReference>
<dbReference type="PANTHER" id="PTHR34614">
    <property type="match status" value="1"/>
</dbReference>
<accession>A0A1F8CM84</accession>
<dbReference type="InterPro" id="IPR047654">
    <property type="entry name" value="IS1634_transpos"/>
</dbReference>
<gene>
    <name evidence="2" type="ORF">A2188_02930</name>
</gene>
<dbReference type="GO" id="GO:0003677">
    <property type="term" value="F:DNA binding"/>
    <property type="evidence" value="ECO:0007669"/>
    <property type="project" value="InterPro"/>
</dbReference>
<dbReference type="NCBIfam" id="NF033559">
    <property type="entry name" value="transpos_IS1634"/>
    <property type="match status" value="1"/>
</dbReference>
<dbReference type="GO" id="GO:0006313">
    <property type="term" value="P:DNA transposition"/>
    <property type="evidence" value="ECO:0007669"/>
    <property type="project" value="InterPro"/>
</dbReference>
<proteinExistence type="predicted"/>
<dbReference type="Pfam" id="PF01609">
    <property type="entry name" value="DDE_Tnp_1"/>
    <property type="match status" value="1"/>
</dbReference>
<dbReference type="InterPro" id="IPR002559">
    <property type="entry name" value="Transposase_11"/>
</dbReference>
<evidence type="ECO:0000313" key="2">
    <source>
        <dbReference type="EMBL" id="OGM77321.1"/>
    </source>
</evidence>
<sequence length="479" mass="55317">MKPHYRIRKVKTASGSTAVQVGRYIGKSFKLVFHVGSSKNEDKIIELFGIGQEFIRSHSNQLELNFNPQSEEILFKKGIKITNSTLSEAYSYLSWVYNELGFSVLKNDVLKHFVMIRVLEPASKIKSITLLKKYFGVNYKKTTVFRKLEDLVKLKDKVVEIAIEYAKSNLNFDFSLVFYDVTTLYFETHKEDSFRRNGFSKDNKLNQPQILIGLLVERTGFPVYWDIFQGNTFEGKTIIPVVHEIIKKYKIKNFTIVADAGMLSANNLEEIERNGLSFIVGARVGNLNLKETQNVSDILGKKDGKTVRLNGIVFEYSQKRASKDKTDNDKQIQKANYLFNHPGVIFKRSKFIKTEGKNLSLNEELIIKHRLLEGIKGYRTNINNLSNEILISRYKDLWHVEKAFRIAKTDLEARPVYHRKETSIKYHILIVFVALCMAKIIEGKEKKSLEKVMDKLKNNWTITLSDKISGNTLRLQMET</sequence>
<reference evidence="2 3" key="1">
    <citation type="journal article" date="2016" name="Nat. Commun.">
        <title>Thousands of microbial genomes shed light on interconnected biogeochemical processes in an aquifer system.</title>
        <authorList>
            <person name="Anantharaman K."/>
            <person name="Brown C.T."/>
            <person name="Hug L.A."/>
            <person name="Sharon I."/>
            <person name="Castelle C.J."/>
            <person name="Probst A.J."/>
            <person name="Thomas B.C."/>
            <person name="Singh A."/>
            <person name="Wilkins M.J."/>
            <person name="Karaoz U."/>
            <person name="Brodie E.L."/>
            <person name="Williams K.H."/>
            <person name="Hubbard S.S."/>
            <person name="Banfield J.F."/>
        </authorList>
    </citation>
    <scope>NUCLEOTIDE SEQUENCE [LARGE SCALE GENOMIC DNA]</scope>
</reference>
<dbReference type="SUPFAM" id="SSF53098">
    <property type="entry name" value="Ribonuclease H-like"/>
    <property type="match status" value="1"/>
</dbReference>
<protein>
    <recommendedName>
        <fullName evidence="1">Transposase IS4-like domain-containing protein</fullName>
    </recommendedName>
</protein>
<dbReference type="AlphaFoldDB" id="A0A1F8CM84"/>
<dbReference type="InterPro" id="IPR012337">
    <property type="entry name" value="RNaseH-like_sf"/>
</dbReference>
<feature type="domain" description="Transposase IS4-like" evidence="1">
    <location>
        <begin position="175"/>
        <end position="437"/>
    </location>
</feature>
<dbReference type="EMBL" id="MGHU01000025">
    <property type="protein sequence ID" value="OGM77321.1"/>
    <property type="molecule type" value="Genomic_DNA"/>
</dbReference>
<organism evidence="2 3">
    <name type="scientific">Candidatus Woesebacteria bacterium RIFOXYA1_FULL_43_9</name>
    <dbReference type="NCBI Taxonomy" id="1802534"/>
    <lineage>
        <taxon>Bacteria</taxon>
        <taxon>Candidatus Woeseibacteriota</taxon>
    </lineage>
</organism>
<evidence type="ECO:0000313" key="3">
    <source>
        <dbReference type="Proteomes" id="UP000179241"/>
    </source>
</evidence>
<dbReference type="GO" id="GO:0004803">
    <property type="term" value="F:transposase activity"/>
    <property type="evidence" value="ECO:0007669"/>
    <property type="project" value="InterPro"/>
</dbReference>
<name>A0A1F8CM84_9BACT</name>
<evidence type="ECO:0000259" key="1">
    <source>
        <dbReference type="Pfam" id="PF01609"/>
    </source>
</evidence>